<dbReference type="AlphaFoldDB" id="G0URT5"/>
<keyword evidence="1" id="KW-0472">Membrane</keyword>
<proteinExistence type="predicted"/>
<accession>G0URT5</accession>
<reference evidence="2" key="1">
    <citation type="journal article" date="2012" name="Proc. Natl. Acad. Sci. U.S.A.">
        <title>Antigenic diversity is generated by distinct evolutionary mechanisms in African trypanosome species.</title>
        <authorList>
            <person name="Jackson A.P."/>
            <person name="Berry A."/>
            <person name="Aslett M."/>
            <person name="Allison H.C."/>
            <person name="Burton P."/>
            <person name="Vavrova-Anderson J."/>
            <person name="Brown R."/>
            <person name="Browne H."/>
            <person name="Corton N."/>
            <person name="Hauser H."/>
            <person name="Gamble J."/>
            <person name="Gilderthorp R."/>
            <person name="Marcello L."/>
            <person name="McQuillan J."/>
            <person name="Otto T.D."/>
            <person name="Quail M.A."/>
            <person name="Sanders M.J."/>
            <person name="van Tonder A."/>
            <person name="Ginger M.L."/>
            <person name="Field M.C."/>
            <person name="Barry J.D."/>
            <person name="Hertz-Fowler C."/>
            <person name="Berriman M."/>
        </authorList>
    </citation>
    <scope>NUCLEOTIDE SEQUENCE</scope>
    <source>
        <strain evidence="2">IL3000</strain>
    </source>
</reference>
<sequence>MISLFYFKLSQARKLFPLPVLISNSPFLLFASLSFTICFLFSLFSDSIKVFFRFRWQFLAVLSLPTTADTAVLSFHYHFGDHLFRTLNEERRHPSNVYAKACATVYGTSVALDMGTNIKYQRSGIR</sequence>
<evidence type="ECO:0000313" key="2">
    <source>
        <dbReference type="EMBL" id="CCC92097.1"/>
    </source>
</evidence>
<keyword evidence="1" id="KW-1133">Transmembrane helix</keyword>
<organism evidence="2">
    <name type="scientific">Trypanosoma congolense (strain IL3000)</name>
    <dbReference type="NCBI Taxonomy" id="1068625"/>
    <lineage>
        <taxon>Eukaryota</taxon>
        <taxon>Discoba</taxon>
        <taxon>Euglenozoa</taxon>
        <taxon>Kinetoplastea</taxon>
        <taxon>Metakinetoplastina</taxon>
        <taxon>Trypanosomatida</taxon>
        <taxon>Trypanosomatidae</taxon>
        <taxon>Trypanosoma</taxon>
        <taxon>Nannomonas</taxon>
    </lineage>
</organism>
<keyword evidence="1" id="KW-0812">Transmembrane</keyword>
<evidence type="ECO:0000256" key="1">
    <source>
        <dbReference type="SAM" id="Phobius"/>
    </source>
</evidence>
<name>G0URT5_TRYCI</name>
<feature type="transmembrane region" description="Helical" evidence="1">
    <location>
        <begin position="20"/>
        <end position="44"/>
    </location>
</feature>
<dbReference type="EMBL" id="HE575321">
    <property type="protein sequence ID" value="CCC92097.1"/>
    <property type="molecule type" value="Genomic_DNA"/>
</dbReference>
<feature type="transmembrane region" description="Helical" evidence="1">
    <location>
        <begin position="56"/>
        <end position="77"/>
    </location>
</feature>
<gene>
    <name evidence="2" type="ORF">TCIL3000_8_3160</name>
</gene>
<protein>
    <submittedName>
        <fullName evidence="2">Uncharacterized protein</fullName>
    </submittedName>
</protein>